<keyword evidence="1" id="KW-1133">Transmembrane helix</keyword>
<protein>
    <submittedName>
        <fullName evidence="2">Uncharacterized protein</fullName>
    </submittedName>
</protein>
<dbReference type="RefSeq" id="WP_280522739.1">
    <property type="nucleotide sequence ID" value="NZ_FZPF01000011.1"/>
</dbReference>
<comment type="caution">
    <text evidence="2">The sequence shown here is derived from an EMBL/GenBank/DDBJ whole genome shotgun (WGS) entry which is preliminary data.</text>
</comment>
<keyword evidence="1" id="KW-0812">Transmembrane</keyword>
<feature type="transmembrane region" description="Helical" evidence="1">
    <location>
        <begin position="20"/>
        <end position="43"/>
    </location>
</feature>
<evidence type="ECO:0000256" key="1">
    <source>
        <dbReference type="SAM" id="Phobius"/>
    </source>
</evidence>
<keyword evidence="3" id="KW-1185">Reference proteome</keyword>
<dbReference type="AlphaFoldDB" id="A0A0D1EH33"/>
<accession>A0A0D1EH33</accession>
<sequence>MARMTQTRRAKMLKLQDDALGDVLGGVWLVTLILALLNLPGYLA</sequence>
<evidence type="ECO:0000313" key="3">
    <source>
        <dbReference type="Proteomes" id="UP000032232"/>
    </source>
</evidence>
<dbReference type="EMBL" id="JYFE01000024">
    <property type="protein sequence ID" value="KIT16974.1"/>
    <property type="molecule type" value="Genomic_DNA"/>
</dbReference>
<keyword evidence="1" id="KW-0472">Membrane</keyword>
<gene>
    <name evidence="2" type="ORF">jaqu_12870</name>
</gene>
<organism evidence="2 3">
    <name type="scientific">Jannaschia aquimarina</name>
    <dbReference type="NCBI Taxonomy" id="935700"/>
    <lineage>
        <taxon>Bacteria</taxon>
        <taxon>Pseudomonadati</taxon>
        <taxon>Pseudomonadota</taxon>
        <taxon>Alphaproteobacteria</taxon>
        <taxon>Rhodobacterales</taxon>
        <taxon>Roseobacteraceae</taxon>
        <taxon>Jannaschia</taxon>
    </lineage>
</organism>
<evidence type="ECO:0000313" key="2">
    <source>
        <dbReference type="EMBL" id="KIT16974.1"/>
    </source>
</evidence>
<dbReference type="STRING" id="935700.jaqu_12870"/>
<dbReference type="PATRIC" id="fig|935700.4.peg.1342"/>
<proteinExistence type="predicted"/>
<dbReference type="Proteomes" id="UP000032232">
    <property type="component" value="Unassembled WGS sequence"/>
</dbReference>
<name>A0A0D1EH33_9RHOB</name>
<reference evidence="2 3" key="1">
    <citation type="submission" date="2015-02" db="EMBL/GenBank/DDBJ databases">
        <title>Genome Sequence of Jannaschia aquimarina DSM28248, a member of the Roseobacter clade.</title>
        <authorList>
            <person name="Voget S."/>
            <person name="Daniel R."/>
        </authorList>
    </citation>
    <scope>NUCLEOTIDE SEQUENCE [LARGE SCALE GENOMIC DNA]</scope>
    <source>
        <strain evidence="2 3">GSW-M26</strain>
    </source>
</reference>